<sequence>MTMRNWIKPLARAFLAITLIVVAALASRAAYVHMDPSPVADTSEDSDILREVVDCGPHRRQAEYWTLDVKDNTIRTASCLES</sequence>
<dbReference type="EMBL" id="SGXM01000015">
    <property type="protein sequence ID" value="RZT28863.1"/>
    <property type="molecule type" value="Genomic_DNA"/>
</dbReference>
<dbReference type="Proteomes" id="UP000291078">
    <property type="component" value="Unassembled WGS sequence"/>
</dbReference>
<comment type="caution">
    <text evidence="1">The sequence shown here is derived from an EMBL/GenBank/DDBJ whole genome shotgun (WGS) entry which is preliminary data.</text>
</comment>
<reference evidence="1 2" key="1">
    <citation type="journal article" date="2015" name="Stand. Genomic Sci.">
        <title>Genomic Encyclopedia of Bacterial and Archaeal Type Strains, Phase III: the genomes of soil and plant-associated and newly described type strains.</title>
        <authorList>
            <person name="Whitman W.B."/>
            <person name="Woyke T."/>
            <person name="Klenk H.P."/>
            <person name="Zhou Y."/>
            <person name="Lilburn T.G."/>
            <person name="Beck B.J."/>
            <person name="De Vos P."/>
            <person name="Vandamme P."/>
            <person name="Eisen J.A."/>
            <person name="Garrity G."/>
            <person name="Hugenholtz P."/>
            <person name="Kyrpides N.C."/>
        </authorList>
    </citation>
    <scope>NUCLEOTIDE SEQUENCE [LARGE SCALE GENOMIC DNA]</scope>
    <source>
        <strain evidence="1 2">ASC-9842</strain>
    </source>
</reference>
<name>A0A4Q7R7S6_9BURK</name>
<dbReference type="AlphaFoldDB" id="A0A4Q7R7S6"/>
<organism evidence="1 2">
    <name type="scientific">Cupriavidus agavae</name>
    <dbReference type="NCBI Taxonomy" id="1001822"/>
    <lineage>
        <taxon>Bacteria</taxon>
        <taxon>Pseudomonadati</taxon>
        <taxon>Pseudomonadota</taxon>
        <taxon>Betaproteobacteria</taxon>
        <taxon>Burkholderiales</taxon>
        <taxon>Burkholderiaceae</taxon>
        <taxon>Cupriavidus</taxon>
    </lineage>
</organism>
<gene>
    <name evidence="1" type="ORF">EV147_5176</name>
</gene>
<proteinExistence type="predicted"/>
<evidence type="ECO:0000313" key="1">
    <source>
        <dbReference type="EMBL" id="RZT28863.1"/>
    </source>
</evidence>
<evidence type="ECO:0000313" key="2">
    <source>
        <dbReference type="Proteomes" id="UP000291078"/>
    </source>
</evidence>
<protein>
    <submittedName>
        <fullName evidence="1">Uncharacterized protein</fullName>
    </submittedName>
</protein>
<accession>A0A4Q7R7S6</accession>
<keyword evidence="2" id="KW-1185">Reference proteome</keyword>